<dbReference type="EMBL" id="JACHWZ010000001">
    <property type="protein sequence ID" value="MBB3059254.1"/>
    <property type="molecule type" value="Genomic_DNA"/>
</dbReference>
<sequence>MRKRKKSLTEGEKQFLPMSGEIDPKEGKARRNAIPLS</sequence>
<feature type="region of interest" description="Disordered" evidence="1">
    <location>
        <begin position="1"/>
        <end position="37"/>
    </location>
</feature>
<dbReference type="AlphaFoldDB" id="A0A7W4W7Y1"/>
<reference evidence="2 3" key="1">
    <citation type="submission" date="2020-08" db="EMBL/GenBank/DDBJ databases">
        <title>Genomic Encyclopedia of Type Strains, Phase III (KMG-III): the genomes of soil and plant-associated and newly described type strains.</title>
        <authorList>
            <person name="Whitman W."/>
        </authorList>
    </citation>
    <scope>NUCLEOTIDE SEQUENCE [LARGE SCALE GENOMIC DNA]</scope>
    <source>
        <strain evidence="2 3">CECT 8799</strain>
    </source>
</reference>
<evidence type="ECO:0000313" key="2">
    <source>
        <dbReference type="EMBL" id="MBB3059254.1"/>
    </source>
</evidence>
<evidence type="ECO:0000313" key="3">
    <source>
        <dbReference type="Proteomes" id="UP000535937"/>
    </source>
</evidence>
<keyword evidence="3" id="KW-1185">Reference proteome</keyword>
<protein>
    <submittedName>
        <fullName evidence="2">Uncharacterized protein</fullName>
    </submittedName>
</protein>
<comment type="caution">
    <text evidence="2">The sequence shown here is derived from an EMBL/GenBank/DDBJ whole genome shotgun (WGS) entry which is preliminary data.</text>
</comment>
<dbReference type="Proteomes" id="UP000535937">
    <property type="component" value="Unassembled WGS sequence"/>
</dbReference>
<name>A0A7W4W7Y1_9GAMM</name>
<accession>A0A7W4W7Y1</accession>
<evidence type="ECO:0000256" key="1">
    <source>
        <dbReference type="SAM" id="MobiDB-lite"/>
    </source>
</evidence>
<organism evidence="2 3">
    <name type="scientific">Microbulbifer rhizosphaerae</name>
    <dbReference type="NCBI Taxonomy" id="1562603"/>
    <lineage>
        <taxon>Bacteria</taxon>
        <taxon>Pseudomonadati</taxon>
        <taxon>Pseudomonadota</taxon>
        <taxon>Gammaproteobacteria</taxon>
        <taxon>Cellvibrionales</taxon>
        <taxon>Microbulbiferaceae</taxon>
        <taxon>Microbulbifer</taxon>
    </lineage>
</organism>
<gene>
    <name evidence="2" type="ORF">FHS09_000055</name>
</gene>
<proteinExistence type="predicted"/>